<evidence type="ECO:0000256" key="1">
    <source>
        <dbReference type="SAM" id="Phobius"/>
    </source>
</evidence>
<feature type="domain" description="VTT" evidence="2">
    <location>
        <begin position="52"/>
        <end position="155"/>
    </location>
</feature>
<dbReference type="GO" id="GO:0005886">
    <property type="term" value="C:plasma membrane"/>
    <property type="evidence" value="ECO:0007669"/>
    <property type="project" value="TreeGrafter"/>
</dbReference>
<feature type="transmembrane region" description="Helical" evidence="1">
    <location>
        <begin position="170"/>
        <end position="191"/>
    </location>
</feature>
<evidence type="ECO:0000313" key="3">
    <source>
        <dbReference type="EMBL" id="PVM86690.1"/>
    </source>
</evidence>
<dbReference type="Proteomes" id="UP000245073">
    <property type="component" value="Unassembled WGS sequence"/>
</dbReference>
<dbReference type="InterPro" id="IPR032816">
    <property type="entry name" value="VTT_dom"/>
</dbReference>
<keyword evidence="1" id="KW-1133">Transmembrane helix</keyword>
<accession>A0A2T9JSK9</accession>
<gene>
    <name evidence="3" type="ORF">DDF67_15300</name>
</gene>
<organism evidence="3 4">
    <name type="scientific">Caulobacter endophyticus</name>
    <dbReference type="NCBI Taxonomy" id="2172652"/>
    <lineage>
        <taxon>Bacteria</taxon>
        <taxon>Pseudomonadati</taxon>
        <taxon>Pseudomonadota</taxon>
        <taxon>Alphaproteobacteria</taxon>
        <taxon>Caulobacterales</taxon>
        <taxon>Caulobacteraceae</taxon>
        <taxon>Caulobacter</taxon>
    </lineage>
</organism>
<feature type="transmembrane region" description="Helical" evidence="1">
    <location>
        <begin position="121"/>
        <end position="139"/>
    </location>
</feature>
<protein>
    <submittedName>
        <fullName evidence="3">Cytochrome B</fullName>
    </submittedName>
</protein>
<keyword evidence="1" id="KW-0472">Membrane</keyword>
<sequence length="201" mass="21451">MLRRLYDWVMGLAASRHAPTSLFAVSFAESSFFPVPPDVMLAPMVLARPDRAWRYAAICTLASVLGGILGYAIGYFLTPVGQWMMAATGHAGGLAEFKCWYDKYGVWVILAKGLTPIPYKLVTIASGLAAFSFPMFIFASVVTRGARFFLVAFVVKKFGPALLPVIERRLALVAGGLILLLVIGLAASHFLGGSSGGACAV</sequence>
<reference evidence="3 4" key="1">
    <citation type="submission" date="2018-04" db="EMBL/GenBank/DDBJ databases">
        <title>The genome sequence of Caulobacter sp. 744.</title>
        <authorList>
            <person name="Gao J."/>
            <person name="Sun J."/>
        </authorList>
    </citation>
    <scope>NUCLEOTIDE SEQUENCE [LARGE SCALE GENOMIC DNA]</scope>
    <source>
        <strain evidence="3 4">774</strain>
    </source>
</reference>
<dbReference type="RefSeq" id="WP_109101727.1">
    <property type="nucleotide sequence ID" value="NZ_QDKQ01000055.1"/>
</dbReference>
<keyword evidence="4" id="KW-1185">Reference proteome</keyword>
<name>A0A2T9JSK9_9CAUL</name>
<dbReference type="PANTHER" id="PTHR42709">
    <property type="entry name" value="ALKALINE PHOSPHATASE LIKE PROTEIN"/>
    <property type="match status" value="1"/>
</dbReference>
<evidence type="ECO:0000259" key="2">
    <source>
        <dbReference type="Pfam" id="PF09335"/>
    </source>
</evidence>
<dbReference type="AlphaFoldDB" id="A0A2T9JSK9"/>
<proteinExistence type="predicted"/>
<dbReference type="EMBL" id="QDKQ01000055">
    <property type="protein sequence ID" value="PVM86690.1"/>
    <property type="molecule type" value="Genomic_DNA"/>
</dbReference>
<dbReference type="PANTHER" id="PTHR42709:SF11">
    <property type="entry name" value="DEDA FAMILY PROTEIN"/>
    <property type="match status" value="1"/>
</dbReference>
<dbReference type="InterPro" id="IPR051311">
    <property type="entry name" value="DedA_domain"/>
</dbReference>
<keyword evidence="1" id="KW-0812">Transmembrane</keyword>
<dbReference type="OrthoDB" id="9810270at2"/>
<evidence type="ECO:0000313" key="4">
    <source>
        <dbReference type="Proteomes" id="UP000245073"/>
    </source>
</evidence>
<comment type="caution">
    <text evidence="3">The sequence shown here is derived from an EMBL/GenBank/DDBJ whole genome shotgun (WGS) entry which is preliminary data.</text>
</comment>
<feature type="transmembrane region" description="Helical" evidence="1">
    <location>
        <begin position="52"/>
        <end position="77"/>
    </location>
</feature>
<dbReference type="Pfam" id="PF09335">
    <property type="entry name" value="VTT_dom"/>
    <property type="match status" value="1"/>
</dbReference>